<proteinExistence type="predicted"/>
<accession>A0ABQ7J532</accession>
<dbReference type="EMBL" id="JADAQX010001007">
    <property type="protein sequence ID" value="KAF8819045.1"/>
    <property type="molecule type" value="Genomic_DNA"/>
</dbReference>
<organism evidence="1 2">
    <name type="scientific">Cardiosporidium cionae</name>
    <dbReference type="NCBI Taxonomy" id="476202"/>
    <lineage>
        <taxon>Eukaryota</taxon>
        <taxon>Sar</taxon>
        <taxon>Alveolata</taxon>
        <taxon>Apicomplexa</taxon>
        <taxon>Aconoidasida</taxon>
        <taxon>Nephromycida</taxon>
        <taxon>Cardiosporidium</taxon>
    </lineage>
</organism>
<gene>
    <name evidence="1" type="ORF">IE077_000237</name>
</gene>
<comment type="caution">
    <text evidence="1">The sequence shown here is derived from an EMBL/GenBank/DDBJ whole genome shotgun (WGS) entry which is preliminary data.</text>
</comment>
<keyword evidence="2" id="KW-1185">Reference proteome</keyword>
<dbReference type="Proteomes" id="UP000823046">
    <property type="component" value="Unassembled WGS sequence"/>
</dbReference>
<reference evidence="1 2" key="1">
    <citation type="journal article" date="2020" name="bioRxiv">
        <title>Metabolic contributions of an alphaproteobacterial endosymbiont in the apicomplexan Cardiosporidium cionae.</title>
        <authorList>
            <person name="Hunter E.S."/>
            <person name="Paight C.J."/>
            <person name="Lane C.E."/>
        </authorList>
    </citation>
    <scope>NUCLEOTIDE SEQUENCE [LARGE SCALE GENOMIC DNA]</scope>
    <source>
        <strain evidence="1">ESH_2018</strain>
    </source>
</reference>
<evidence type="ECO:0000313" key="2">
    <source>
        <dbReference type="Proteomes" id="UP000823046"/>
    </source>
</evidence>
<protein>
    <submittedName>
        <fullName evidence="1">Uncharacterized protein</fullName>
    </submittedName>
</protein>
<sequence length="121" mass="14184">MTLRSPATAADFPYFVAWYGCFPTFDSLANPQYRLSCRDEWYVWRVAGINAISLPRLHHAKPDQLTSLWTTALTDVLQCHRIKRLPSTERSAAWKVYFDAKYPINNVWTYRVPPLHPLREE</sequence>
<evidence type="ECO:0000313" key="1">
    <source>
        <dbReference type="EMBL" id="KAF8819045.1"/>
    </source>
</evidence>
<name>A0ABQ7J532_9APIC</name>